<evidence type="ECO:0000313" key="2">
    <source>
        <dbReference type="EMBL" id="MCK8624616.1"/>
    </source>
</evidence>
<dbReference type="InterPro" id="IPR016181">
    <property type="entry name" value="Acyl_CoA_acyltransferase"/>
</dbReference>
<evidence type="ECO:0000259" key="1">
    <source>
        <dbReference type="PROSITE" id="PS51186"/>
    </source>
</evidence>
<evidence type="ECO:0000313" key="3">
    <source>
        <dbReference type="Proteomes" id="UP001522905"/>
    </source>
</evidence>
<protein>
    <submittedName>
        <fullName evidence="2">GNAT family N-acetyltransferase</fullName>
    </submittedName>
</protein>
<name>A0ABT0I1M3_9LACO</name>
<dbReference type="InterPro" id="IPR000182">
    <property type="entry name" value="GNAT_dom"/>
</dbReference>
<accession>A0ABT0I1M3</accession>
<dbReference type="RefSeq" id="WP_220751428.1">
    <property type="nucleotide sequence ID" value="NZ_BPLL01000015.1"/>
</dbReference>
<dbReference type="PROSITE" id="PS51186">
    <property type="entry name" value="GNAT"/>
    <property type="match status" value="1"/>
</dbReference>
<organism evidence="2 3">
    <name type="scientific">Apilactobacillus xinyiensis</name>
    <dbReference type="NCBI Taxonomy" id="2841032"/>
    <lineage>
        <taxon>Bacteria</taxon>
        <taxon>Bacillati</taxon>
        <taxon>Bacillota</taxon>
        <taxon>Bacilli</taxon>
        <taxon>Lactobacillales</taxon>
        <taxon>Lactobacillaceae</taxon>
        <taxon>Apilactobacillus</taxon>
    </lineage>
</organism>
<dbReference type="PANTHER" id="PTHR43441">
    <property type="entry name" value="RIBOSOMAL-PROTEIN-SERINE ACETYLTRANSFERASE"/>
    <property type="match status" value="1"/>
</dbReference>
<dbReference type="Gene3D" id="3.40.630.30">
    <property type="match status" value="1"/>
</dbReference>
<reference evidence="2 3" key="1">
    <citation type="submission" date="2021-11" db="EMBL/GenBank/DDBJ databases">
        <title>Comparative genomics of bee honey and flower isolates.</title>
        <authorList>
            <person name="Bechtner J.D."/>
            <person name="Gallus M.K."/>
            <person name="Ehrmann M."/>
        </authorList>
    </citation>
    <scope>NUCLEOTIDE SEQUENCE [LARGE SCALE GENOMIC DNA]</scope>
    <source>
        <strain evidence="2 3">M161</strain>
    </source>
</reference>
<dbReference type="InterPro" id="IPR051908">
    <property type="entry name" value="Ribosomal_N-acetyltransferase"/>
</dbReference>
<sequence>MFDVPEFELNNQKITLEMTNEEHAAGLYEAIDNDRENMRKWLPWVDDMQSIEDEQDFIQYATAEMEKQKLLILTIKVDDKPMGLIDLHSISNVSKHASVGYWLSSKVQGNGITTKALAEITNLGFNILHLHKIMVLAAVDNYKSKAVPERLDFQHEATLKQHILVKDTFMDVDVYSKINK</sequence>
<dbReference type="Pfam" id="PF13302">
    <property type="entry name" value="Acetyltransf_3"/>
    <property type="match status" value="1"/>
</dbReference>
<comment type="caution">
    <text evidence="2">The sequence shown here is derived from an EMBL/GenBank/DDBJ whole genome shotgun (WGS) entry which is preliminary data.</text>
</comment>
<dbReference type="Proteomes" id="UP001522905">
    <property type="component" value="Unassembled WGS sequence"/>
</dbReference>
<dbReference type="PANTHER" id="PTHR43441:SF12">
    <property type="entry name" value="RIBOSOMAL N-ACETYLTRANSFERASE YDAF-RELATED"/>
    <property type="match status" value="1"/>
</dbReference>
<dbReference type="EMBL" id="JAJIAO010000002">
    <property type="protein sequence ID" value="MCK8624616.1"/>
    <property type="molecule type" value="Genomic_DNA"/>
</dbReference>
<keyword evidence="3" id="KW-1185">Reference proteome</keyword>
<dbReference type="SUPFAM" id="SSF55729">
    <property type="entry name" value="Acyl-CoA N-acyltransferases (Nat)"/>
    <property type="match status" value="1"/>
</dbReference>
<gene>
    <name evidence="2" type="ORF">LNP07_03710</name>
</gene>
<feature type="domain" description="N-acetyltransferase" evidence="1">
    <location>
        <begin position="25"/>
        <end position="175"/>
    </location>
</feature>
<proteinExistence type="predicted"/>